<evidence type="ECO:0000313" key="1">
    <source>
        <dbReference type="EMBL" id="CAD6449145.1"/>
    </source>
</evidence>
<sequence length="243" mass="26831">MQSQSPVFLSTIGRHDDEPLDALSLAGTIIQFVDFSSKVIAGTNELYKSGAESLNVHQQLGLAVDDLSKLSKKLSDSYSGLCGNEVKPAPADNSFICICQNAIELSTELNGKLSSLKVTATGKRKKWQTLKQALKSVWSEKELIDLKHRLELLRDSIQMHIVVDLRDQLSLISSSQTSRFDNLDFNTQTIVTALLKHHGEVNKSVQAQTTAITQLLGRMELLADKHTFSTIVVPQLDIIEDSQ</sequence>
<comment type="caution">
    <text evidence="1">The sequence shown here is derived from an EMBL/GenBank/DDBJ whole genome shotgun (WGS) entry which is preliminary data.</text>
</comment>
<dbReference type="Proteomes" id="UP000624404">
    <property type="component" value="Unassembled WGS sequence"/>
</dbReference>
<reference evidence="1" key="1">
    <citation type="submission" date="2020-10" db="EMBL/GenBank/DDBJ databases">
        <authorList>
            <person name="Kusch S."/>
        </authorList>
    </citation>
    <scope>NUCLEOTIDE SEQUENCE</scope>
    <source>
        <strain evidence="1">SwB9</strain>
    </source>
</reference>
<protein>
    <submittedName>
        <fullName evidence="1">4abfa950-7b23-44be-8d1d-2c2621b25fc4-CDS</fullName>
    </submittedName>
</protein>
<organism evidence="1 2">
    <name type="scientific">Sclerotinia trifoliorum</name>
    <dbReference type="NCBI Taxonomy" id="28548"/>
    <lineage>
        <taxon>Eukaryota</taxon>
        <taxon>Fungi</taxon>
        <taxon>Dikarya</taxon>
        <taxon>Ascomycota</taxon>
        <taxon>Pezizomycotina</taxon>
        <taxon>Leotiomycetes</taxon>
        <taxon>Helotiales</taxon>
        <taxon>Sclerotiniaceae</taxon>
        <taxon>Sclerotinia</taxon>
    </lineage>
</organism>
<name>A0A8H2W1R9_9HELO</name>
<evidence type="ECO:0000313" key="2">
    <source>
        <dbReference type="Proteomes" id="UP000624404"/>
    </source>
</evidence>
<dbReference type="OrthoDB" id="443402at2759"/>
<keyword evidence="2" id="KW-1185">Reference proteome</keyword>
<proteinExistence type="predicted"/>
<accession>A0A8H2W1R9</accession>
<dbReference type="AlphaFoldDB" id="A0A8H2W1R9"/>
<gene>
    <name evidence="1" type="ORF">SCLTRI_LOCUS8938</name>
</gene>
<dbReference type="EMBL" id="CAJHIA010000033">
    <property type="protein sequence ID" value="CAD6449145.1"/>
    <property type="molecule type" value="Genomic_DNA"/>
</dbReference>